<name>A0A140DTM9_9FIRM</name>
<evidence type="ECO:0000313" key="2">
    <source>
        <dbReference type="Proteomes" id="UP000069771"/>
    </source>
</evidence>
<dbReference type="InterPro" id="IPR021243">
    <property type="entry name" value="DUF2804"/>
</dbReference>
<sequence>MKLKMKNTILTEDTELLDETGQVLSPGFARRPLWNYDRSRIHAPGFRIKEWDYYLVMTDEFAAAFTISDLGYLRMASVSFLDFEKGTDHTRTLLKPAGAPFMQENVIVWTGKDMMLRFTSEGDRHHVWCWWKQFGRGSDFRADLTFLEEPRESMNIVTPWPDRRKFYYNTKINCMPVTGTIVHDWHVKRLDADTDSGILDRGRGVWPYRIHWLWGTCSTQVNGIPFGFSIGYGFGDTSAASENVIFYDGAVHKLDDITLEIPHNPMLPWTVSSSDGRFEAVFTPELDRTAHINALLIESDQHQYFGRITGVVILDNGRQIEMRDLRCAIEDIRNRY</sequence>
<dbReference type="Proteomes" id="UP000069771">
    <property type="component" value="Chromosome"/>
</dbReference>
<keyword evidence="2" id="KW-1185">Reference proteome</keyword>
<evidence type="ECO:0000313" key="1">
    <source>
        <dbReference type="EMBL" id="AMK54006.1"/>
    </source>
</evidence>
<proteinExistence type="predicted"/>
<dbReference type="EMBL" id="CP011391">
    <property type="protein sequence ID" value="AMK54006.1"/>
    <property type="molecule type" value="Genomic_DNA"/>
</dbReference>
<dbReference type="AlphaFoldDB" id="A0A140DTM9"/>
<dbReference type="Pfam" id="PF10974">
    <property type="entry name" value="DUF2804"/>
    <property type="match status" value="1"/>
</dbReference>
<protein>
    <recommendedName>
        <fullName evidence="3">DUF2804 domain-containing protein</fullName>
    </recommendedName>
</protein>
<dbReference type="KEGG" id="fro:AALO17_08720"/>
<gene>
    <name evidence="1" type="ORF">AALO17_08720</name>
</gene>
<dbReference type="RefSeq" id="WP_067555843.1">
    <property type="nucleotide sequence ID" value="NZ_CAMTBT010000120.1"/>
</dbReference>
<dbReference type="PATRIC" id="fig|1702221.3.peg.845"/>
<organism evidence="1 2">
    <name type="scientific">Faecalibaculum rodentium</name>
    <dbReference type="NCBI Taxonomy" id="1702221"/>
    <lineage>
        <taxon>Bacteria</taxon>
        <taxon>Bacillati</taxon>
        <taxon>Bacillota</taxon>
        <taxon>Erysipelotrichia</taxon>
        <taxon>Erysipelotrichales</taxon>
        <taxon>Erysipelotrichaceae</taxon>
        <taxon>Faecalibaculum</taxon>
    </lineage>
</organism>
<dbReference type="PANTHER" id="PTHR35868:SF3">
    <property type="entry name" value="DUF2804 DOMAIN-CONTAINING PROTEIN"/>
    <property type="match status" value="1"/>
</dbReference>
<dbReference type="PANTHER" id="PTHR35868">
    <property type="entry name" value="DUF2804 DOMAIN-CONTAINING PROTEIN-RELATED"/>
    <property type="match status" value="1"/>
</dbReference>
<dbReference type="STRING" id="1702221.AALO17_08720"/>
<evidence type="ECO:0008006" key="3">
    <source>
        <dbReference type="Google" id="ProtNLM"/>
    </source>
</evidence>
<accession>A0A140DTM9</accession>
<reference evidence="1 2" key="1">
    <citation type="journal article" date="2016" name="Gut Pathog.">
        <title>Whole genome sequencing of "Faecalibaculum rodentium" ALO17, isolated from C57BL/6J laboratory mouse feces.</title>
        <authorList>
            <person name="Lim S."/>
            <person name="Chang D.H."/>
            <person name="Ahn S."/>
            <person name="Kim B.C."/>
        </authorList>
    </citation>
    <scope>NUCLEOTIDE SEQUENCE [LARGE SCALE GENOMIC DNA]</scope>
    <source>
        <strain evidence="1 2">Alo17</strain>
    </source>
</reference>